<keyword evidence="1" id="KW-0378">Hydrolase</keyword>
<dbReference type="Pfam" id="PF01520">
    <property type="entry name" value="Amidase_3"/>
    <property type="match status" value="1"/>
</dbReference>
<dbReference type="InterPro" id="IPR003646">
    <property type="entry name" value="SH3-like_bac-type"/>
</dbReference>
<dbReference type="GO" id="GO:0071555">
    <property type="term" value="P:cell wall organization"/>
    <property type="evidence" value="ECO:0007669"/>
    <property type="project" value="UniProtKB-KW"/>
</dbReference>
<dbReference type="GO" id="GO:0008745">
    <property type="term" value="F:N-acetylmuramoyl-L-alanine amidase activity"/>
    <property type="evidence" value="ECO:0007669"/>
    <property type="project" value="InterPro"/>
</dbReference>
<dbReference type="InterPro" id="IPR050695">
    <property type="entry name" value="N-acetylmuramoyl_amidase_3"/>
</dbReference>
<dbReference type="InterPro" id="IPR001119">
    <property type="entry name" value="SLH_dom"/>
</dbReference>
<dbReference type="PROSITE" id="PS51272">
    <property type="entry name" value="SLH"/>
    <property type="match status" value="3"/>
</dbReference>
<dbReference type="GO" id="GO:0030288">
    <property type="term" value="C:outer membrane-bounded periplasmic space"/>
    <property type="evidence" value="ECO:0007669"/>
    <property type="project" value="TreeGrafter"/>
</dbReference>
<feature type="domain" description="SH3b" evidence="5">
    <location>
        <begin position="314"/>
        <end position="376"/>
    </location>
</feature>
<dbReference type="PANTHER" id="PTHR30404">
    <property type="entry name" value="N-ACETYLMURAMOYL-L-ALANINE AMIDASE"/>
    <property type="match status" value="1"/>
</dbReference>
<dbReference type="Gene3D" id="2.30.30.40">
    <property type="entry name" value="SH3 Domains"/>
    <property type="match status" value="2"/>
</dbReference>
<keyword evidence="7" id="KW-1185">Reference proteome</keyword>
<evidence type="ECO:0000259" key="4">
    <source>
        <dbReference type="PROSITE" id="PS51272"/>
    </source>
</evidence>
<dbReference type="PANTHER" id="PTHR30404:SF0">
    <property type="entry name" value="N-ACETYLMURAMOYL-L-ALANINE AMIDASE AMIC"/>
    <property type="match status" value="1"/>
</dbReference>
<comment type="caution">
    <text evidence="6">The sequence shown here is derived from an EMBL/GenBank/DDBJ whole genome shotgun (WGS) entry which is preliminary data.</text>
</comment>
<evidence type="ECO:0000256" key="1">
    <source>
        <dbReference type="ARBA" id="ARBA00022801"/>
    </source>
</evidence>
<feature type="chain" id="PRO_5017405440" evidence="3">
    <location>
        <begin position="28"/>
        <end position="566"/>
    </location>
</feature>
<feature type="domain" description="SH3b" evidence="5">
    <location>
        <begin position="226"/>
        <end position="290"/>
    </location>
</feature>
<dbReference type="CDD" id="cd02696">
    <property type="entry name" value="MurNAc-LAA"/>
    <property type="match status" value="1"/>
</dbReference>
<dbReference type="GO" id="GO:0009253">
    <property type="term" value="P:peptidoglycan catabolic process"/>
    <property type="evidence" value="ECO:0007669"/>
    <property type="project" value="InterPro"/>
</dbReference>
<feature type="domain" description="SLH" evidence="4">
    <location>
        <begin position="94"/>
        <end position="153"/>
    </location>
</feature>
<dbReference type="SUPFAM" id="SSF53187">
    <property type="entry name" value="Zn-dependent exopeptidases"/>
    <property type="match status" value="1"/>
</dbReference>
<sequence>MLLKKIINSSLIILSLMVFVLADQANASQNYSDIPSNHAAYKEINFLTNLGVLNGYEENGKMLYKPEIAVTRAEAANMLIIALGQSPLTGSTSSFSDINAGTSESGYIEKAVELGLFPTTSNGEFRPNEPLTYEEVSYILTKAFNLNTKEASTYGSPFLDVTSKSKFFEYINAAFYNGITQGENGYYCPNKSVTREEFALFLARAKSKTYRLKLPAAPTARVTGAKGQAVVSVNDLNVRSTPNSSSKANIIGRVNKADILDTFATSSGWVKVAYKGRYGYVSNKYVKNKTVKEDRSLNSTPTKVIHSNDSSSPTIQASVTTDSLNIRSGAGTSYKVIGKLSYGTNINVDSISGNWIKITYNGVTGYVSKTYVKLLNQTDNLTLKNKIIILDAGHGGKDPGATKGSIYEKNITLTITNLVVQKLEEAGATVFATRIGDTYPSLEQRVAFAKSKNGNAFVSIHVNAAASAAASGTETYYYVKANEDDRKDKYLASAINNEIVENLDMRDRGIKNYPYYVIKNTSMPSVLVELGFITNSNDLLKMTTDKNIDLYATSIYNGIEQYFSKY</sequence>
<evidence type="ECO:0000313" key="7">
    <source>
        <dbReference type="Proteomes" id="UP000265692"/>
    </source>
</evidence>
<keyword evidence="3" id="KW-0732">Signal</keyword>
<dbReference type="Proteomes" id="UP000265692">
    <property type="component" value="Unassembled WGS sequence"/>
</dbReference>
<dbReference type="SMART" id="SM00287">
    <property type="entry name" value="SH3b"/>
    <property type="match status" value="2"/>
</dbReference>
<feature type="domain" description="SLH" evidence="4">
    <location>
        <begin position="27"/>
        <end position="93"/>
    </location>
</feature>
<dbReference type="OrthoDB" id="9806267at2"/>
<evidence type="ECO:0000259" key="5">
    <source>
        <dbReference type="PROSITE" id="PS51781"/>
    </source>
</evidence>
<reference evidence="6 7" key="1">
    <citation type="submission" date="2018-08" db="EMBL/GenBank/DDBJ databases">
        <title>Lysinibacillus sp. YLB-03 draft genome sequence.</title>
        <authorList>
            <person name="Yu L."/>
        </authorList>
    </citation>
    <scope>NUCLEOTIDE SEQUENCE [LARGE SCALE GENOMIC DNA]</scope>
    <source>
        <strain evidence="6 7">YLB-03</strain>
    </source>
</reference>
<dbReference type="SMART" id="SM00646">
    <property type="entry name" value="Ami_3"/>
    <property type="match status" value="1"/>
</dbReference>
<dbReference type="Pfam" id="PF08239">
    <property type="entry name" value="SH3_3"/>
    <property type="match status" value="2"/>
</dbReference>
<feature type="domain" description="SLH" evidence="4">
    <location>
        <begin position="154"/>
        <end position="216"/>
    </location>
</feature>
<name>A0A396SQB8_9BACL</name>
<dbReference type="EMBL" id="QWEI01000002">
    <property type="protein sequence ID" value="RHW38349.1"/>
    <property type="molecule type" value="Genomic_DNA"/>
</dbReference>
<gene>
    <name evidence="6" type="ORF">D1B33_05550</name>
</gene>
<proteinExistence type="predicted"/>
<dbReference type="AlphaFoldDB" id="A0A396SQB8"/>
<feature type="signal peptide" evidence="3">
    <location>
        <begin position="1"/>
        <end position="27"/>
    </location>
</feature>
<dbReference type="InterPro" id="IPR002508">
    <property type="entry name" value="MurNAc-LAA_cat"/>
</dbReference>
<keyword evidence="2" id="KW-0961">Cell wall biogenesis/degradation</keyword>
<dbReference type="PROSITE" id="PS51781">
    <property type="entry name" value="SH3B"/>
    <property type="match status" value="2"/>
</dbReference>
<organism evidence="6 7">
    <name type="scientific">Ureibacillus yapensis</name>
    <dbReference type="NCBI Taxonomy" id="2304605"/>
    <lineage>
        <taxon>Bacteria</taxon>
        <taxon>Bacillati</taxon>
        <taxon>Bacillota</taxon>
        <taxon>Bacilli</taxon>
        <taxon>Bacillales</taxon>
        <taxon>Caryophanaceae</taxon>
        <taxon>Ureibacillus</taxon>
    </lineage>
</organism>
<dbReference type="Pfam" id="PF00395">
    <property type="entry name" value="SLH"/>
    <property type="match status" value="3"/>
</dbReference>
<dbReference type="RefSeq" id="WP_118875383.1">
    <property type="nucleotide sequence ID" value="NZ_QWEI01000002.1"/>
</dbReference>
<evidence type="ECO:0000256" key="3">
    <source>
        <dbReference type="SAM" id="SignalP"/>
    </source>
</evidence>
<accession>A0A396SQB8</accession>
<evidence type="ECO:0000256" key="2">
    <source>
        <dbReference type="ARBA" id="ARBA00023316"/>
    </source>
</evidence>
<dbReference type="Gene3D" id="3.40.630.40">
    <property type="entry name" value="Zn-dependent exopeptidases"/>
    <property type="match status" value="1"/>
</dbReference>
<evidence type="ECO:0000313" key="6">
    <source>
        <dbReference type="EMBL" id="RHW38349.1"/>
    </source>
</evidence>
<protein>
    <submittedName>
        <fullName evidence="6">N-acetylmuramoyl-L-alanine amidase</fullName>
    </submittedName>
</protein>